<feature type="domain" description="Acyl-CoA thioester hydrolase/bile acid-CoA amino acid N-acetyltransferase" evidence="4">
    <location>
        <begin position="40"/>
        <end position="163"/>
    </location>
</feature>
<keyword evidence="3" id="KW-0732">Signal</keyword>
<dbReference type="InterPro" id="IPR029058">
    <property type="entry name" value="AB_hydrolase_fold"/>
</dbReference>
<keyword evidence="7" id="KW-1185">Reference proteome</keyword>
<dbReference type="GO" id="GO:0016787">
    <property type="term" value="F:hydrolase activity"/>
    <property type="evidence" value="ECO:0007669"/>
    <property type="project" value="UniProtKB-KW"/>
</dbReference>
<dbReference type="SUPFAM" id="SSF53474">
    <property type="entry name" value="alpha/beta-Hydrolases"/>
    <property type="match status" value="1"/>
</dbReference>
<evidence type="ECO:0000259" key="5">
    <source>
        <dbReference type="Pfam" id="PF08840"/>
    </source>
</evidence>
<dbReference type="PROSITE" id="PS51257">
    <property type="entry name" value="PROKAR_LIPOPROTEIN"/>
    <property type="match status" value="1"/>
</dbReference>
<evidence type="ECO:0000259" key="4">
    <source>
        <dbReference type="Pfam" id="PF04775"/>
    </source>
</evidence>
<dbReference type="InterPro" id="IPR014940">
    <property type="entry name" value="BAAT_C"/>
</dbReference>
<dbReference type="InterPro" id="IPR042490">
    <property type="entry name" value="Thio_Ohase/BAAT_N"/>
</dbReference>
<dbReference type="InterPro" id="IPR016662">
    <property type="entry name" value="Acyl-CoA_thioEstase_long-chain"/>
</dbReference>
<dbReference type="EMBL" id="BAAALT010000345">
    <property type="protein sequence ID" value="GAA1837871.1"/>
    <property type="molecule type" value="Genomic_DNA"/>
</dbReference>
<dbReference type="Pfam" id="PF04775">
    <property type="entry name" value="Bile_Hydr_Trans"/>
    <property type="match status" value="1"/>
</dbReference>
<organism evidence="6 7">
    <name type="scientific">Luedemannella flava</name>
    <dbReference type="NCBI Taxonomy" id="349316"/>
    <lineage>
        <taxon>Bacteria</taxon>
        <taxon>Bacillati</taxon>
        <taxon>Actinomycetota</taxon>
        <taxon>Actinomycetes</taxon>
        <taxon>Micromonosporales</taxon>
        <taxon>Micromonosporaceae</taxon>
        <taxon>Luedemannella</taxon>
    </lineage>
</organism>
<keyword evidence="6" id="KW-0378">Hydrolase</keyword>
<comment type="caution">
    <text evidence="6">The sequence shown here is derived from an EMBL/GenBank/DDBJ whole genome shotgun (WGS) entry which is preliminary data.</text>
</comment>
<dbReference type="PIRSF" id="PIRSF016521">
    <property type="entry name" value="Acyl-CoA_hydro"/>
    <property type="match status" value="1"/>
</dbReference>
<evidence type="ECO:0000256" key="3">
    <source>
        <dbReference type="SAM" id="SignalP"/>
    </source>
</evidence>
<dbReference type="Proteomes" id="UP001500218">
    <property type="component" value="Unassembled WGS sequence"/>
</dbReference>
<dbReference type="PANTHER" id="PTHR10824">
    <property type="entry name" value="ACYL-COENZYME A THIOESTERASE-RELATED"/>
    <property type="match status" value="1"/>
</dbReference>
<dbReference type="RefSeq" id="WP_344140496.1">
    <property type="nucleotide sequence ID" value="NZ_BAAALT010000345.1"/>
</dbReference>
<dbReference type="Gene3D" id="3.40.50.1820">
    <property type="entry name" value="alpha/beta hydrolase"/>
    <property type="match status" value="1"/>
</dbReference>
<evidence type="ECO:0000256" key="1">
    <source>
        <dbReference type="ARBA" id="ARBA00006538"/>
    </source>
</evidence>
<dbReference type="InterPro" id="IPR006862">
    <property type="entry name" value="Thio_Ohase/aa_AcTrfase"/>
</dbReference>
<feature type="chain" id="PRO_5045273929" evidence="3">
    <location>
        <begin position="25"/>
        <end position="427"/>
    </location>
</feature>
<dbReference type="PANTHER" id="PTHR10824:SF4">
    <property type="entry name" value="ACYL-COENZYME A THIOESTERASE 1-LIKE"/>
    <property type="match status" value="1"/>
</dbReference>
<accession>A0ABP4Z4V1</accession>
<name>A0ABP4Z4V1_9ACTN</name>
<feature type="region of interest" description="Disordered" evidence="2">
    <location>
        <begin position="294"/>
        <end position="313"/>
    </location>
</feature>
<evidence type="ECO:0000256" key="2">
    <source>
        <dbReference type="SAM" id="MobiDB-lite"/>
    </source>
</evidence>
<comment type="similarity">
    <text evidence="1">Belongs to the C/M/P thioester hydrolase family.</text>
</comment>
<proteinExistence type="inferred from homology"/>
<feature type="domain" description="BAAT/Acyl-CoA thioester hydrolase C-terminal" evidence="5">
    <location>
        <begin position="231"/>
        <end position="282"/>
    </location>
</feature>
<gene>
    <name evidence="6" type="ORF">GCM10009682_63270</name>
</gene>
<protein>
    <submittedName>
        <fullName evidence="6">Acyl-CoA thioester hydrolase/BAAT C-terminal domain-containing protein</fullName>
    </submittedName>
</protein>
<reference evidence="7" key="1">
    <citation type="journal article" date="2019" name="Int. J. Syst. Evol. Microbiol.">
        <title>The Global Catalogue of Microorganisms (GCM) 10K type strain sequencing project: providing services to taxonomists for standard genome sequencing and annotation.</title>
        <authorList>
            <consortium name="The Broad Institute Genomics Platform"/>
            <consortium name="The Broad Institute Genome Sequencing Center for Infectious Disease"/>
            <person name="Wu L."/>
            <person name="Ma J."/>
        </authorList>
    </citation>
    <scope>NUCLEOTIDE SEQUENCE [LARGE SCALE GENOMIC DNA]</scope>
    <source>
        <strain evidence="7">JCM 13250</strain>
    </source>
</reference>
<feature type="domain" description="BAAT/Acyl-CoA thioester hydrolase C-terminal" evidence="5">
    <location>
        <begin position="308"/>
        <end position="413"/>
    </location>
</feature>
<evidence type="ECO:0000313" key="7">
    <source>
        <dbReference type="Proteomes" id="UP001500218"/>
    </source>
</evidence>
<feature type="signal peptide" evidence="3">
    <location>
        <begin position="1"/>
        <end position="24"/>
    </location>
</feature>
<sequence length="427" mass="44675">MLVRDRVGLLAVALVVGLAGCSTQDTTATIEVDTPVALADQAVHIRVTGLRPGGTVTVGSRATDYQGAVWRGEATFTADDSGVVDLERAWPVSGSYQDADGMGLFWSMRPPTGDPDATWFSPRLPAEAGSFEVGLSVTVAGREVAARTLTREWMAAGVTRRTLSLGTDGVVGELYLPPAGAVRRPGYLTFGGSGGGMGNVFEAALLASHGHPTLTLAYFGLPGLPATLRDIPLEYFATAARLLAAQPQVDRGAVVVSGYSRGSEAALLLANDHPDLIRGTVLYAPNDKVESSFPAGGDAWTRGGKPLKEGTDIPVDRVAGPVLAIAGSRDRVWYSDPAAREIMRRLDAVPGALAHHLLTYPEAGHGVGTLPYLPSGVRMVHPVTQEILEMGGTRAADEAARRDSWPLVLKFLAAIAGTVAGATHTGR</sequence>
<evidence type="ECO:0000313" key="6">
    <source>
        <dbReference type="EMBL" id="GAA1837871.1"/>
    </source>
</evidence>
<dbReference type="Pfam" id="PF08840">
    <property type="entry name" value="BAAT_C"/>
    <property type="match status" value="2"/>
</dbReference>
<dbReference type="Gene3D" id="2.60.40.2240">
    <property type="entry name" value="Acyl-CoA thioester hydrolase/BAAT N-terminal domain"/>
    <property type="match status" value="1"/>
</dbReference>